<dbReference type="InterPro" id="IPR027417">
    <property type="entry name" value="P-loop_NTPase"/>
</dbReference>
<dbReference type="SUPFAM" id="SSF52540">
    <property type="entry name" value="P-loop containing nucleoside triphosphate hydrolases"/>
    <property type="match status" value="1"/>
</dbReference>
<evidence type="ECO:0000313" key="7">
    <source>
        <dbReference type="Proteomes" id="UP000663829"/>
    </source>
</evidence>
<proteinExistence type="predicted"/>
<feature type="domain" description="Nudix hydrolase" evidence="2">
    <location>
        <begin position="397"/>
        <end position="555"/>
    </location>
</feature>
<evidence type="ECO:0000313" key="4">
    <source>
        <dbReference type="EMBL" id="CAF1317056.1"/>
    </source>
</evidence>
<dbReference type="PROSITE" id="PS51462">
    <property type="entry name" value="NUDIX"/>
    <property type="match status" value="1"/>
</dbReference>
<dbReference type="InterPro" id="IPR015797">
    <property type="entry name" value="NUDIX_hydrolase-like_dom_sf"/>
</dbReference>
<accession>A0A815EM15</accession>
<dbReference type="PANTHER" id="PTHR21340">
    <property type="entry name" value="DIADENOSINE 5,5-P1,P4-TETRAPHOSPHATE PYROPHOSPHOHYDROLASE MUTT"/>
    <property type="match status" value="1"/>
</dbReference>
<dbReference type="PANTHER" id="PTHR21340:SF0">
    <property type="entry name" value="BIS(5'-NUCLEOSYL)-TETRAPHOSPHATASE [ASYMMETRICAL]"/>
    <property type="match status" value="1"/>
</dbReference>
<dbReference type="OrthoDB" id="10005910at2759"/>
<dbReference type="Proteomes" id="UP000681722">
    <property type="component" value="Unassembled WGS sequence"/>
</dbReference>
<keyword evidence="7" id="KW-1185">Reference proteome</keyword>
<reference evidence="4" key="1">
    <citation type="submission" date="2021-02" db="EMBL/GenBank/DDBJ databases">
        <authorList>
            <person name="Nowell W R."/>
        </authorList>
    </citation>
    <scope>NUCLEOTIDE SEQUENCE</scope>
</reference>
<name>A0A815EM15_9BILA</name>
<protein>
    <recommendedName>
        <fullName evidence="2">Nudix hydrolase domain-containing protein</fullName>
    </recommendedName>
</protein>
<dbReference type="EMBL" id="CAJOBC010045706">
    <property type="protein sequence ID" value="CAF4159757.1"/>
    <property type="molecule type" value="Genomic_DNA"/>
</dbReference>
<sequence>MLRYMPKDIDIRSGIHNYDDYMNDIVNKNSLKEWWFTKSNHEEHINVIMRAVRKRAGISAKNNANFIAFNCGGIMFEAVCIATIACKDKCDVKEAEKIYNSIIEKFEIKIPREDIRILLKHDHGSEDSLQMRELEHDHLWENYQKLLQKQLEFQEHNNNYTDIINVTDMSAVHVQNKIRLIIKQYCIPKIETTTRFNPMFEHLDVVIAFGGMSKSGKSSLAEGTCRKLKSIGLKCIRLKIAYFMELASNALGSDVYQLPEQKQADELVKQLDHYLSRHYWVTAITIESLHRFESTQALKLRLGDLLQIVYVDTSLDTRMQRSWDNVESLHSKDLVKSSCGADKIKDIANCIIDNDDYTLDESINNIYEMIKDKNEKIKHQLLLNKKYSGKMNLFSHQFVLCAGTVLIQKSTREVCLIHRLDGREEWLLPKGRKNVNETLSVAAVRETYEETGYHCSLMPLTMQTRATFNSEHVQDVSRKVSDACEPFTISIRQIGAVITNQKLIFWYVAQVDEEMSREMNTQMINENFEARLVSFSEANHLLSYDDDKELVGKAFELFQNTYTMH</sequence>
<dbReference type="EMBL" id="CAJOBA010003869">
    <property type="protein sequence ID" value="CAF3695509.1"/>
    <property type="molecule type" value="Genomic_DNA"/>
</dbReference>
<dbReference type="Gene3D" id="3.40.50.300">
    <property type="entry name" value="P-loop containing nucleotide triphosphate hydrolases"/>
    <property type="match status" value="1"/>
</dbReference>
<comment type="caution">
    <text evidence="4">The sequence shown here is derived from an EMBL/GenBank/DDBJ whole genome shotgun (WGS) entry which is preliminary data.</text>
</comment>
<evidence type="ECO:0000256" key="1">
    <source>
        <dbReference type="ARBA" id="ARBA00022801"/>
    </source>
</evidence>
<dbReference type="Proteomes" id="UP000682733">
    <property type="component" value="Unassembled WGS sequence"/>
</dbReference>
<evidence type="ECO:0000313" key="5">
    <source>
        <dbReference type="EMBL" id="CAF3695509.1"/>
    </source>
</evidence>
<dbReference type="InterPro" id="IPR051325">
    <property type="entry name" value="Nudix_hydrolase_domain"/>
</dbReference>
<dbReference type="GO" id="GO:0004081">
    <property type="term" value="F:bis(5'-nucleosyl)-tetraphosphatase (asymmetrical) activity"/>
    <property type="evidence" value="ECO:0007669"/>
    <property type="project" value="TreeGrafter"/>
</dbReference>
<dbReference type="PROSITE" id="PS00893">
    <property type="entry name" value="NUDIX_BOX"/>
    <property type="match status" value="1"/>
</dbReference>
<evidence type="ECO:0000259" key="2">
    <source>
        <dbReference type="PROSITE" id="PS51462"/>
    </source>
</evidence>
<gene>
    <name evidence="4" type="ORF">GPM918_LOCUS29286</name>
    <name evidence="3" type="ORF">OVA965_LOCUS10443</name>
    <name evidence="6" type="ORF">SRO942_LOCUS29853</name>
    <name evidence="5" type="ORF">TMI583_LOCUS10440</name>
</gene>
<dbReference type="EMBL" id="CAJNOK010003867">
    <property type="protein sequence ID" value="CAF0917479.1"/>
    <property type="molecule type" value="Genomic_DNA"/>
</dbReference>
<dbReference type="SUPFAM" id="SSF55811">
    <property type="entry name" value="Nudix"/>
    <property type="match status" value="1"/>
</dbReference>
<dbReference type="InterPro" id="IPR000086">
    <property type="entry name" value="NUDIX_hydrolase_dom"/>
</dbReference>
<dbReference type="EMBL" id="CAJNOQ010013227">
    <property type="protein sequence ID" value="CAF1317056.1"/>
    <property type="molecule type" value="Genomic_DNA"/>
</dbReference>
<organism evidence="4 7">
    <name type="scientific">Didymodactylos carnosus</name>
    <dbReference type="NCBI Taxonomy" id="1234261"/>
    <lineage>
        <taxon>Eukaryota</taxon>
        <taxon>Metazoa</taxon>
        <taxon>Spiralia</taxon>
        <taxon>Gnathifera</taxon>
        <taxon>Rotifera</taxon>
        <taxon>Eurotatoria</taxon>
        <taxon>Bdelloidea</taxon>
        <taxon>Philodinida</taxon>
        <taxon>Philodinidae</taxon>
        <taxon>Didymodactylos</taxon>
    </lineage>
</organism>
<dbReference type="Proteomes" id="UP000663829">
    <property type="component" value="Unassembled WGS sequence"/>
</dbReference>
<dbReference type="GO" id="GO:0006754">
    <property type="term" value="P:ATP biosynthetic process"/>
    <property type="evidence" value="ECO:0007669"/>
    <property type="project" value="TreeGrafter"/>
</dbReference>
<dbReference type="InterPro" id="IPR020084">
    <property type="entry name" value="NUDIX_hydrolase_CS"/>
</dbReference>
<dbReference type="Proteomes" id="UP000677228">
    <property type="component" value="Unassembled WGS sequence"/>
</dbReference>
<dbReference type="Gene3D" id="3.90.79.10">
    <property type="entry name" value="Nucleoside Triphosphate Pyrophosphohydrolase"/>
    <property type="match status" value="1"/>
</dbReference>
<dbReference type="AlphaFoldDB" id="A0A815EM15"/>
<keyword evidence="1" id="KW-0378">Hydrolase</keyword>
<dbReference type="Pfam" id="PF00293">
    <property type="entry name" value="NUDIX"/>
    <property type="match status" value="1"/>
</dbReference>
<evidence type="ECO:0000313" key="6">
    <source>
        <dbReference type="EMBL" id="CAF4159757.1"/>
    </source>
</evidence>
<evidence type="ECO:0000313" key="3">
    <source>
        <dbReference type="EMBL" id="CAF0917479.1"/>
    </source>
</evidence>
<dbReference type="GO" id="GO:0006167">
    <property type="term" value="P:AMP biosynthetic process"/>
    <property type="evidence" value="ECO:0007669"/>
    <property type="project" value="TreeGrafter"/>
</dbReference>